<keyword evidence="1" id="KW-1133">Transmembrane helix</keyword>
<comment type="caution">
    <text evidence="2">The sequence shown here is derived from an EMBL/GenBank/DDBJ whole genome shotgun (WGS) entry which is preliminary data.</text>
</comment>
<dbReference type="RefSeq" id="WP_069585186.1">
    <property type="nucleotide sequence ID" value="NZ_LMVM01000004.1"/>
</dbReference>
<name>A0A2A2H814_METBR</name>
<evidence type="ECO:0000313" key="3">
    <source>
        <dbReference type="Proteomes" id="UP000217784"/>
    </source>
</evidence>
<evidence type="ECO:0000313" key="2">
    <source>
        <dbReference type="EMBL" id="PAV05528.1"/>
    </source>
</evidence>
<feature type="transmembrane region" description="Helical" evidence="1">
    <location>
        <begin position="12"/>
        <end position="32"/>
    </location>
</feature>
<accession>A0A2A2H814</accession>
<dbReference type="OrthoDB" id="70833at2157"/>
<evidence type="ECO:0000256" key="1">
    <source>
        <dbReference type="SAM" id="Phobius"/>
    </source>
</evidence>
<reference evidence="2 3" key="1">
    <citation type="journal article" date="2017" name="BMC Genomics">
        <title>Genomic analysis of methanogenic archaea reveals a shift towards energy conservation.</title>
        <authorList>
            <person name="Gilmore S.P."/>
            <person name="Henske J.K."/>
            <person name="Sexton J.A."/>
            <person name="Solomon K.V."/>
            <person name="Seppala S."/>
            <person name="Yoo J.I."/>
            <person name="Huyett L.M."/>
            <person name="Pressman A."/>
            <person name="Cogan J.Z."/>
            <person name="Kivenson V."/>
            <person name="Peng X."/>
            <person name="Tan Y."/>
            <person name="Valentine D.L."/>
            <person name="O'Malley M.A."/>
        </authorList>
    </citation>
    <scope>NUCLEOTIDE SEQUENCE [LARGE SCALE GENOMIC DNA]</scope>
    <source>
        <strain evidence="2 3">M.o.H.</strain>
    </source>
</reference>
<gene>
    <name evidence="2" type="ORF">ASJ80_09130</name>
</gene>
<keyword evidence="1" id="KW-0472">Membrane</keyword>
<protein>
    <submittedName>
        <fullName evidence="2">Uncharacterized protein</fullName>
    </submittedName>
</protein>
<dbReference type="Proteomes" id="UP000217784">
    <property type="component" value="Unassembled WGS sequence"/>
</dbReference>
<proteinExistence type="predicted"/>
<keyword evidence="3" id="KW-1185">Reference proteome</keyword>
<keyword evidence="1" id="KW-0812">Transmembrane</keyword>
<organism evidence="2 3">
    <name type="scientific">Methanobacterium bryantii</name>
    <dbReference type="NCBI Taxonomy" id="2161"/>
    <lineage>
        <taxon>Archaea</taxon>
        <taxon>Methanobacteriati</taxon>
        <taxon>Methanobacteriota</taxon>
        <taxon>Methanomada group</taxon>
        <taxon>Methanobacteria</taxon>
        <taxon>Methanobacteriales</taxon>
        <taxon>Methanobacteriaceae</taxon>
        <taxon>Methanobacterium</taxon>
    </lineage>
</organism>
<sequence length="297" mass="32924">MGLIKDDSRGQIFSLDILVALIPLVIILGMVGSDMDNILYLTQNTVFQSSTERVAADAASTLIETSGTPPDWEQSGDSGVVGLAKYDPGLNMSVENYLSPHKLNALNETHMEELLGPNYGFYLKISRADDKSILVRSPIGTYNDSAKNIVKVERLVTTSGLQLETSLEGLIRATGKPKTYETNFLTDKNYVESYDYYVLVINRGYNSVIINVNGNPVVPHDIIKQDVTEHIELINDTYLKNETNFLDNIVSVTAESNPGNSMDVYVVSAPKGTSEDEIDLNNIKVRNCIFELYVWVK</sequence>
<dbReference type="AlphaFoldDB" id="A0A2A2H814"/>
<dbReference type="EMBL" id="LMVM01000004">
    <property type="protein sequence ID" value="PAV05528.1"/>
    <property type="molecule type" value="Genomic_DNA"/>
</dbReference>